<dbReference type="Pfam" id="PF13385">
    <property type="entry name" value="Laminin_G_3"/>
    <property type="match status" value="1"/>
</dbReference>
<dbReference type="InterPro" id="IPR006558">
    <property type="entry name" value="LamG-like"/>
</dbReference>
<evidence type="ECO:0000256" key="2">
    <source>
        <dbReference type="ARBA" id="ARBA00023157"/>
    </source>
</evidence>
<organism evidence="5">
    <name type="scientific">marine metagenome</name>
    <dbReference type="NCBI Taxonomy" id="408172"/>
    <lineage>
        <taxon>unclassified sequences</taxon>
        <taxon>metagenomes</taxon>
        <taxon>ecological metagenomes</taxon>
    </lineage>
</organism>
<reference evidence="5" key="1">
    <citation type="submission" date="2018-05" db="EMBL/GenBank/DDBJ databases">
        <authorList>
            <person name="Lanie J.A."/>
            <person name="Ng W.-L."/>
            <person name="Kazmierczak K.M."/>
            <person name="Andrzejewski T.M."/>
            <person name="Davidsen T.M."/>
            <person name="Wayne K.J."/>
            <person name="Tettelin H."/>
            <person name="Glass J.I."/>
            <person name="Rusch D."/>
            <person name="Podicherti R."/>
            <person name="Tsui H.-C.T."/>
            <person name="Winkler M.E."/>
        </authorList>
    </citation>
    <scope>NUCLEOTIDE SEQUENCE</scope>
</reference>
<dbReference type="Gene3D" id="2.60.120.200">
    <property type="match status" value="1"/>
</dbReference>
<dbReference type="InterPro" id="IPR013320">
    <property type="entry name" value="ConA-like_dom_sf"/>
</dbReference>
<feature type="non-terminal residue" evidence="5">
    <location>
        <position position="233"/>
    </location>
</feature>
<dbReference type="AlphaFoldDB" id="A0A383E1M8"/>
<dbReference type="EMBL" id="UINC01222108">
    <property type="protein sequence ID" value="SVE50742.1"/>
    <property type="molecule type" value="Genomic_DNA"/>
</dbReference>
<feature type="domain" description="LamG-like jellyroll fold" evidence="4">
    <location>
        <begin position="31"/>
        <end position="162"/>
    </location>
</feature>
<evidence type="ECO:0000313" key="5">
    <source>
        <dbReference type="EMBL" id="SVE50742.1"/>
    </source>
</evidence>
<feature type="non-terminal residue" evidence="5">
    <location>
        <position position="1"/>
    </location>
</feature>
<protein>
    <recommendedName>
        <fullName evidence="4">LamG-like jellyroll fold domain-containing protein</fullName>
    </recommendedName>
</protein>
<sequence length="233" mass="25018">GSCSGYPDNGEYSLSFDSDNVSVGEIGDYSSKVTVMAWVKTTDDISYHAIVSGSCGNIMLTMHDYRLLFGSQCSEPIQHNTYGTTELNDDEWHHVAATYDENGGENNLRVYVDGVLEGQSTKTGQFAGATGNFTISSVPGGGEYIDGNIDMVRIWNSALTQEQIQENMNSSVPSVESDLLADWRFNAGEGDILYDHSGNANHGTINGAAWDSDVPELPIPPVPGGNNSLSFDG</sequence>
<accession>A0A383E1M8</accession>
<evidence type="ECO:0000259" key="4">
    <source>
        <dbReference type="SMART" id="SM00560"/>
    </source>
</evidence>
<gene>
    <name evidence="5" type="ORF">METZ01_LOCUS503596</name>
</gene>
<evidence type="ECO:0000256" key="1">
    <source>
        <dbReference type="ARBA" id="ARBA00022729"/>
    </source>
</evidence>
<name>A0A383E1M8_9ZZZZ</name>
<dbReference type="SUPFAM" id="SSF49899">
    <property type="entry name" value="Concanavalin A-like lectins/glucanases"/>
    <property type="match status" value="1"/>
</dbReference>
<feature type="region of interest" description="Disordered" evidence="3">
    <location>
        <begin position="211"/>
        <end position="233"/>
    </location>
</feature>
<dbReference type="SMART" id="SM00560">
    <property type="entry name" value="LamGL"/>
    <property type="match status" value="1"/>
</dbReference>
<proteinExistence type="predicted"/>
<evidence type="ECO:0000256" key="3">
    <source>
        <dbReference type="SAM" id="MobiDB-lite"/>
    </source>
</evidence>
<keyword evidence="1" id="KW-0732">Signal</keyword>
<keyword evidence="2" id="KW-1015">Disulfide bond</keyword>